<accession>K6WKY0</accession>
<dbReference type="GO" id="GO:0005524">
    <property type="term" value="F:ATP binding"/>
    <property type="evidence" value="ECO:0007669"/>
    <property type="project" value="UniProtKB-KW"/>
</dbReference>
<dbReference type="GO" id="GO:1903805">
    <property type="term" value="P:L-valine import across plasma membrane"/>
    <property type="evidence" value="ECO:0007669"/>
    <property type="project" value="TreeGrafter"/>
</dbReference>
<keyword evidence="2" id="KW-0547">Nucleotide-binding</keyword>
<dbReference type="GO" id="GO:0005304">
    <property type="term" value="F:L-valine transmembrane transporter activity"/>
    <property type="evidence" value="ECO:0007669"/>
    <property type="project" value="TreeGrafter"/>
</dbReference>
<keyword evidence="1" id="KW-0813">Transport</keyword>
<keyword evidence="3 5" id="KW-0067">ATP-binding</keyword>
<keyword evidence="6" id="KW-1185">Reference proteome</keyword>
<organism evidence="5 6">
    <name type="scientific">Kineosphaera limosa NBRC 100340</name>
    <dbReference type="NCBI Taxonomy" id="1184609"/>
    <lineage>
        <taxon>Bacteria</taxon>
        <taxon>Bacillati</taxon>
        <taxon>Actinomycetota</taxon>
        <taxon>Actinomycetes</taxon>
        <taxon>Micrococcales</taxon>
        <taxon>Dermatophilaceae</taxon>
        <taxon>Kineosphaera</taxon>
    </lineage>
</organism>
<dbReference type="InterPro" id="IPR032823">
    <property type="entry name" value="BCA_ABC_TP_C"/>
</dbReference>
<dbReference type="FunFam" id="3.40.50.300:FF:000421">
    <property type="entry name" value="Branched-chain amino acid ABC transporter ATP-binding protein"/>
    <property type="match status" value="1"/>
</dbReference>
<dbReference type="PANTHER" id="PTHR45772">
    <property type="entry name" value="CONSERVED COMPONENT OF ABC TRANSPORTER FOR NATURAL AMINO ACIDS-RELATED"/>
    <property type="match status" value="1"/>
</dbReference>
<dbReference type="GO" id="GO:0016887">
    <property type="term" value="F:ATP hydrolysis activity"/>
    <property type="evidence" value="ECO:0007669"/>
    <property type="project" value="InterPro"/>
</dbReference>
<name>K6WKY0_9MICO</name>
<dbReference type="InterPro" id="IPR003593">
    <property type="entry name" value="AAA+_ATPase"/>
</dbReference>
<dbReference type="RefSeq" id="WP_006590989.1">
    <property type="nucleotide sequence ID" value="NZ_BAHD01000005.1"/>
</dbReference>
<dbReference type="Gene3D" id="3.40.50.300">
    <property type="entry name" value="P-loop containing nucleotide triphosphate hydrolases"/>
    <property type="match status" value="1"/>
</dbReference>
<sequence length="296" mass="32551">MSTSTQTASATSQAKGAPLLEARGVVMRFGGLTAVDHVDLTVHEGEIVGLIGPNGAGKTTFFNCLTGMYKPTEGEVRLAGQVLPPVPRKVVVAGMSRTFQNIRLFANMTALENVMVGRYCRTTSKALTSILRGPKYRREEAETRARAQELLEYVGLGHTTEQLARNLPYGDQRRLEIARALATDPKVVLLDEPTAGMNPQETREAEQLIFKIRDSGLAVVVIEHDMRFIFNLCDRVLCLVRGAALIEGTPKEVQSDPRVIEAYIGTGDTEESEALEEALHEHDEIVEHLDDRPKEA</sequence>
<dbReference type="InterPro" id="IPR051120">
    <property type="entry name" value="ABC_AA/LPS_Transport"/>
</dbReference>
<evidence type="ECO:0000313" key="6">
    <source>
        <dbReference type="Proteomes" id="UP000008366"/>
    </source>
</evidence>
<dbReference type="Proteomes" id="UP000008366">
    <property type="component" value="Unassembled WGS sequence"/>
</dbReference>
<evidence type="ECO:0000256" key="2">
    <source>
        <dbReference type="ARBA" id="ARBA00022741"/>
    </source>
</evidence>
<dbReference type="AlphaFoldDB" id="K6WKY0"/>
<dbReference type="GO" id="GO:0015808">
    <property type="term" value="P:L-alanine transport"/>
    <property type="evidence" value="ECO:0007669"/>
    <property type="project" value="TreeGrafter"/>
</dbReference>
<dbReference type="Pfam" id="PF12399">
    <property type="entry name" value="BCA_ABC_TP_C"/>
    <property type="match status" value="1"/>
</dbReference>
<evidence type="ECO:0000256" key="3">
    <source>
        <dbReference type="ARBA" id="ARBA00022840"/>
    </source>
</evidence>
<reference evidence="5 6" key="1">
    <citation type="submission" date="2012-08" db="EMBL/GenBank/DDBJ databases">
        <title>Whole genome shotgun sequence of Kineosphaera limosa NBRC 100340.</title>
        <authorList>
            <person name="Yoshida I."/>
            <person name="Isaki S."/>
            <person name="Hosoyama A."/>
            <person name="Tsuchikane K."/>
            <person name="Katsumata H."/>
            <person name="Ando Y."/>
            <person name="Ohji S."/>
            <person name="Hamada M."/>
            <person name="Tamura T."/>
            <person name="Yamazoe A."/>
            <person name="Yamazaki S."/>
            <person name="Fujita N."/>
        </authorList>
    </citation>
    <scope>NUCLEOTIDE SEQUENCE [LARGE SCALE GENOMIC DNA]</scope>
    <source>
        <strain evidence="5 6">NBRC 100340</strain>
    </source>
</reference>
<comment type="caution">
    <text evidence="5">The sequence shown here is derived from an EMBL/GenBank/DDBJ whole genome shotgun (WGS) entry which is preliminary data.</text>
</comment>
<dbReference type="OrthoDB" id="9805514at2"/>
<dbReference type="CDD" id="cd03219">
    <property type="entry name" value="ABC_Mj1267_LivG_branched"/>
    <property type="match status" value="1"/>
</dbReference>
<dbReference type="InterPro" id="IPR003439">
    <property type="entry name" value="ABC_transporter-like_ATP-bd"/>
</dbReference>
<dbReference type="Pfam" id="PF00005">
    <property type="entry name" value="ABC_tran"/>
    <property type="match status" value="1"/>
</dbReference>
<evidence type="ECO:0000313" key="5">
    <source>
        <dbReference type="EMBL" id="GAB94456.1"/>
    </source>
</evidence>
<proteinExistence type="predicted"/>
<dbReference type="InterPro" id="IPR027417">
    <property type="entry name" value="P-loop_NTPase"/>
</dbReference>
<dbReference type="SUPFAM" id="SSF52540">
    <property type="entry name" value="P-loop containing nucleoside triphosphate hydrolases"/>
    <property type="match status" value="1"/>
</dbReference>
<dbReference type="SMART" id="SM00382">
    <property type="entry name" value="AAA"/>
    <property type="match status" value="1"/>
</dbReference>
<gene>
    <name evidence="5" type="primary">livG</name>
    <name evidence="5" type="ORF">KILIM_005_00730</name>
</gene>
<dbReference type="PROSITE" id="PS50893">
    <property type="entry name" value="ABC_TRANSPORTER_2"/>
    <property type="match status" value="1"/>
</dbReference>
<dbReference type="GO" id="GO:0042941">
    <property type="term" value="P:D-alanine transmembrane transport"/>
    <property type="evidence" value="ECO:0007669"/>
    <property type="project" value="TreeGrafter"/>
</dbReference>
<dbReference type="GO" id="GO:1903806">
    <property type="term" value="P:L-isoleucine import across plasma membrane"/>
    <property type="evidence" value="ECO:0007669"/>
    <property type="project" value="TreeGrafter"/>
</dbReference>
<protein>
    <submittedName>
        <fullName evidence="5">Branched-chain amino acid ABC transporter ATP-binding protein</fullName>
    </submittedName>
</protein>
<feature type="domain" description="ABC transporter" evidence="4">
    <location>
        <begin position="20"/>
        <end position="266"/>
    </location>
</feature>
<evidence type="ECO:0000256" key="1">
    <source>
        <dbReference type="ARBA" id="ARBA00022448"/>
    </source>
</evidence>
<dbReference type="EMBL" id="BAHD01000005">
    <property type="protein sequence ID" value="GAB94456.1"/>
    <property type="molecule type" value="Genomic_DNA"/>
</dbReference>
<dbReference type="GO" id="GO:0015188">
    <property type="term" value="F:L-isoleucine transmembrane transporter activity"/>
    <property type="evidence" value="ECO:0007669"/>
    <property type="project" value="TreeGrafter"/>
</dbReference>
<dbReference type="GO" id="GO:0005886">
    <property type="term" value="C:plasma membrane"/>
    <property type="evidence" value="ECO:0007669"/>
    <property type="project" value="TreeGrafter"/>
</dbReference>
<evidence type="ECO:0000259" key="4">
    <source>
        <dbReference type="PROSITE" id="PS50893"/>
    </source>
</evidence>
<dbReference type="eggNOG" id="COG0411">
    <property type="taxonomic scope" value="Bacteria"/>
</dbReference>
<dbReference type="STRING" id="1184609.KILIM_005_00730"/>
<dbReference type="GO" id="GO:0015192">
    <property type="term" value="F:L-phenylalanine transmembrane transporter activity"/>
    <property type="evidence" value="ECO:0007669"/>
    <property type="project" value="TreeGrafter"/>
</dbReference>
<dbReference type="PANTHER" id="PTHR45772:SF7">
    <property type="entry name" value="AMINO ACID ABC TRANSPORTER ATP-BINDING PROTEIN"/>
    <property type="match status" value="1"/>
</dbReference>